<reference evidence="8 9" key="1">
    <citation type="submission" date="2016-10" db="EMBL/GenBank/DDBJ databases">
        <authorList>
            <person name="de Groot N.N."/>
        </authorList>
    </citation>
    <scope>NUCLEOTIDE SEQUENCE [LARGE SCALE GENOMIC DNA]</scope>
    <source>
        <strain evidence="8 9">Nm1</strain>
    </source>
</reference>
<evidence type="ECO:0000313" key="9">
    <source>
        <dbReference type="Proteomes" id="UP000198640"/>
    </source>
</evidence>
<organism evidence="8 9">
    <name type="scientific">Nitrosomonas halophila</name>
    <dbReference type="NCBI Taxonomy" id="44576"/>
    <lineage>
        <taxon>Bacteria</taxon>
        <taxon>Pseudomonadati</taxon>
        <taxon>Pseudomonadota</taxon>
        <taxon>Betaproteobacteria</taxon>
        <taxon>Nitrosomonadales</taxon>
        <taxon>Nitrosomonadaceae</taxon>
        <taxon>Nitrosomonas</taxon>
    </lineage>
</organism>
<feature type="transmembrane region" description="Helical" evidence="7">
    <location>
        <begin position="212"/>
        <end position="231"/>
    </location>
</feature>
<dbReference type="STRING" id="44576.SAMN05421881_105411"/>
<keyword evidence="6 7" id="KW-0472">Membrane</keyword>
<dbReference type="GO" id="GO:0015204">
    <property type="term" value="F:urea transmembrane transporter activity"/>
    <property type="evidence" value="ECO:0007669"/>
    <property type="project" value="InterPro"/>
</dbReference>
<comment type="subcellular location">
    <subcellularLocation>
        <location evidence="1">Cell membrane</location>
        <topology evidence="1">Multi-pass membrane protein</topology>
    </subcellularLocation>
</comment>
<dbReference type="RefSeq" id="WP_090415147.1">
    <property type="nucleotide sequence ID" value="NZ_FNOY01000054.1"/>
</dbReference>
<feature type="transmembrane region" description="Helical" evidence="7">
    <location>
        <begin position="99"/>
        <end position="117"/>
    </location>
</feature>
<evidence type="ECO:0000313" key="8">
    <source>
        <dbReference type="EMBL" id="SDY68984.1"/>
    </source>
</evidence>
<dbReference type="GO" id="GO:0005886">
    <property type="term" value="C:plasma membrane"/>
    <property type="evidence" value="ECO:0007669"/>
    <property type="project" value="UniProtKB-SubCell"/>
</dbReference>
<gene>
    <name evidence="8" type="ORF">SAMN05421881_105411</name>
</gene>
<dbReference type="PIRSF" id="PIRSF016502">
    <property type="entry name" value="Urea_transporter"/>
    <property type="match status" value="1"/>
</dbReference>
<evidence type="ECO:0000256" key="2">
    <source>
        <dbReference type="ARBA" id="ARBA00005914"/>
    </source>
</evidence>
<feature type="transmembrane region" description="Helical" evidence="7">
    <location>
        <begin position="75"/>
        <end position="93"/>
    </location>
</feature>
<feature type="transmembrane region" description="Helical" evidence="7">
    <location>
        <begin position="49"/>
        <end position="68"/>
    </location>
</feature>
<evidence type="ECO:0000256" key="1">
    <source>
        <dbReference type="ARBA" id="ARBA00004651"/>
    </source>
</evidence>
<sequence length="323" mass="33973">MNWSLNLDKMMPAPLRVLLKGAGQVVFCNNAVTGLIVLAALYAGGTVTGLAATIGLISSTATAYVCRFCQEDIDAGLYGFNGVLAGACLSIFLEHTPQLWLYIVLASMLSSLMWAALTRMLRFFNMPAATSPFVLVSWVFLVTIYAFDSYTLGPALPVASMQSAALDIGALSLETWFSTLAKGIGQVIFTDNTLAGSMLLIGIAIATLRGALMVIGGAFIGIVVPAMLGVHASAIEAGLYGFNPVLAMIAVGWVFFEPSAKSAMLAVLAGILAVLCQTGLTSLLSPLGLPVLASPFILTLWIMLFIVSKSRSWSSPEKATETS</sequence>
<feature type="transmembrane region" description="Helical" evidence="7">
    <location>
        <begin position="129"/>
        <end position="147"/>
    </location>
</feature>
<evidence type="ECO:0000256" key="4">
    <source>
        <dbReference type="ARBA" id="ARBA00022692"/>
    </source>
</evidence>
<evidence type="ECO:0000256" key="5">
    <source>
        <dbReference type="ARBA" id="ARBA00022989"/>
    </source>
</evidence>
<dbReference type="InterPro" id="IPR004937">
    <property type="entry name" value="Urea_transporter"/>
</dbReference>
<dbReference type="Gene3D" id="1.10.3430.10">
    <property type="entry name" value="Ammonium transporter AmtB like domains"/>
    <property type="match status" value="1"/>
</dbReference>
<comment type="similarity">
    <text evidence="2">Belongs to the urea transporter family.</text>
</comment>
<feature type="transmembrane region" description="Helical" evidence="7">
    <location>
        <begin position="21"/>
        <end position="43"/>
    </location>
</feature>
<evidence type="ECO:0000256" key="3">
    <source>
        <dbReference type="ARBA" id="ARBA00022475"/>
    </source>
</evidence>
<dbReference type="AlphaFoldDB" id="A0A1H3LY83"/>
<dbReference type="OrthoDB" id="279428at2"/>
<dbReference type="EMBL" id="FNOY01000054">
    <property type="protein sequence ID" value="SDY68984.1"/>
    <property type="molecule type" value="Genomic_DNA"/>
</dbReference>
<dbReference type="InterPro" id="IPR017807">
    <property type="entry name" value="Urea_transporter_bac"/>
</dbReference>
<evidence type="ECO:0000256" key="7">
    <source>
        <dbReference type="SAM" id="Phobius"/>
    </source>
</evidence>
<feature type="transmembrane region" description="Helical" evidence="7">
    <location>
        <begin position="263"/>
        <end position="281"/>
    </location>
</feature>
<keyword evidence="3" id="KW-1003">Cell membrane</keyword>
<feature type="transmembrane region" description="Helical" evidence="7">
    <location>
        <begin position="287"/>
        <end position="307"/>
    </location>
</feature>
<keyword evidence="4 7" id="KW-0812">Transmembrane</keyword>
<protein>
    <submittedName>
        <fullName evidence="8">Urea transporter</fullName>
    </submittedName>
</protein>
<name>A0A1H3LY83_9PROT</name>
<accession>A0A1H3LY83</accession>
<dbReference type="InterPro" id="IPR029020">
    <property type="entry name" value="Ammonium/urea_transptr"/>
</dbReference>
<feature type="transmembrane region" description="Helical" evidence="7">
    <location>
        <begin position="183"/>
        <end position="205"/>
    </location>
</feature>
<dbReference type="PANTHER" id="PTHR10464">
    <property type="entry name" value="UREA TRANSPORTER"/>
    <property type="match status" value="1"/>
</dbReference>
<dbReference type="Pfam" id="PF03253">
    <property type="entry name" value="UT"/>
    <property type="match status" value="1"/>
</dbReference>
<dbReference type="PANTHER" id="PTHR10464:SF4">
    <property type="entry name" value="UREA TRANSPORTER"/>
    <property type="match status" value="1"/>
</dbReference>
<dbReference type="Proteomes" id="UP000198640">
    <property type="component" value="Unassembled WGS sequence"/>
</dbReference>
<keyword evidence="5 7" id="KW-1133">Transmembrane helix</keyword>
<evidence type="ECO:0000256" key="6">
    <source>
        <dbReference type="ARBA" id="ARBA00023136"/>
    </source>
</evidence>
<keyword evidence="9" id="KW-1185">Reference proteome</keyword>
<dbReference type="NCBIfam" id="TIGR03441">
    <property type="entry name" value="urea_trans_yut"/>
    <property type="match status" value="1"/>
</dbReference>
<feature type="transmembrane region" description="Helical" evidence="7">
    <location>
        <begin position="237"/>
        <end position="256"/>
    </location>
</feature>
<proteinExistence type="inferred from homology"/>